<protein>
    <recommendedName>
        <fullName evidence="3">P-II family nitrogen regulator</fullName>
    </recommendedName>
</protein>
<reference evidence="1 2" key="1">
    <citation type="submission" date="2023-04" db="EMBL/GenBank/DDBJ databases">
        <title>Fusibacter bizertensis strain WBS, isolated from littoral bottom sediments of the Arctic seas - biochemical and genomic analysis.</title>
        <authorList>
            <person name="Brioukhanov A.L."/>
        </authorList>
    </citation>
    <scope>NUCLEOTIDE SEQUENCE [LARGE SCALE GENOMIC DNA]</scope>
    <source>
        <strain evidence="1 2">WBS</strain>
    </source>
</reference>
<dbReference type="InterPro" id="IPR011322">
    <property type="entry name" value="N-reg_PII-like_a/b"/>
</dbReference>
<evidence type="ECO:0008006" key="3">
    <source>
        <dbReference type="Google" id="ProtNLM"/>
    </source>
</evidence>
<dbReference type="RefSeq" id="WP_281093691.1">
    <property type="nucleotide sequence ID" value="NZ_JARYZI010000003.1"/>
</dbReference>
<keyword evidence="2" id="KW-1185">Reference proteome</keyword>
<evidence type="ECO:0000313" key="2">
    <source>
        <dbReference type="Proteomes" id="UP001158045"/>
    </source>
</evidence>
<dbReference type="EMBL" id="JARYZI010000003">
    <property type="protein sequence ID" value="MDH8677867.1"/>
    <property type="molecule type" value="Genomic_DNA"/>
</dbReference>
<dbReference type="SUPFAM" id="SSF54913">
    <property type="entry name" value="GlnB-like"/>
    <property type="match status" value="1"/>
</dbReference>
<dbReference type="Proteomes" id="UP001158045">
    <property type="component" value="Unassembled WGS sequence"/>
</dbReference>
<gene>
    <name evidence="1" type="ORF">QE109_06895</name>
</gene>
<accession>A0ABT6NBS2</accession>
<name>A0ABT6NBS2_9FIRM</name>
<sequence>MNYALFLVLNDISRLKDVHKIFFNLGCGATTLDSVGMGKILLENEVEIPIFAGIRKLVEGDKPYNKTIVSVIHSEEKLREVVSSIKAELQMDTVNKRGLGYIFVLPVLECHGYQIED</sequence>
<comment type="caution">
    <text evidence="1">The sequence shown here is derived from an EMBL/GenBank/DDBJ whole genome shotgun (WGS) entry which is preliminary data.</text>
</comment>
<evidence type="ECO:0000313" key="1">
    <source>
        <dbReference type="EMBL" id="MDH8677867.1"/>
    </source>
</evidence>
<proteinExistence type="predicted"/>
<organism evidence="1 2">
    <name type="scientific">Fusibacter bizertensis</name>
    <dbReference type="NCBI Taxonomy" id="1488331"/>
    <lineage>
        <taxon>Bacteria</taxon>
        <taxon>Bacillati</taxon>
        <taxon>Bacillota</taxon>
        <taxon>Clostridia</taxon>
        <taxon>Eubacteriales</taxon>
        <taxon>Eubacteriales Family XII. Incertae Sedis</taxon>
        <taxon>Fusibacter</taxon>
    </lineage>
</organism>